<proteinExistence type="predicted"/>
<accession>A0A7W7CAU5</accession>
<feature type="transmembrane region" description="Helical" evidence="1">
    <location>
        <begin position="140"/>
        <end position="158"/>
    </location>
</feature>
<feature type="transmembrane region" description="Helical" evidence="1">
    <location>
        <begin position="37"/>
        <end position="58"/>
    </location>
</feature>
<evidence type="ECO:0000313" key="3">
    <source>
        <dbReference type="EMBL" id="MBB4676458.1"/>
    </source>
</evidence>
<dbReference type="RefSeq" id="WP_185002280.1">
    <property type="nucleotide sequence ID" value="NZ_BAAAUI010000015.1"/>
</dbReference>
<dbReference type="PROSITE" id="PS50244">
    <property type="entry name" value="S5A_REDUCTASE"/>
    <property type="match status" value="1"/>
</dbReference>
<feature type="transmembrane region" description="Helical" evidence="1">
    <location>
        <begin position="64"/>
        <end position="82"/>
    </location>
</feature>
<keyword evidence="1" id="KW-0472">Membrane</keyword>
<gene>
    <name evidence="3" type="ORF">HNR67_002576</name>
</gene>
<dbReference type="InterPro" id="IPR000595">
    <property type="entry name" value="cNMP-bd_dom"/>
</dbReference>
<reference evidence="3 4" key="1">
    <citation type="submission" date="2020-08" db="EMBL/GenBank/DDBJ databases">
        <title>Sequencing the genomes of 1000 actinobacteria strains.</title>
        <authorList>
            <person name="Klenk H.-P."/>
        </authorList>
    </citation>
    <scope>NUCLEOTIDE SEQUENCE [LARGE SCALE GENOMIC DNA]</scope>
    <source>
        <strain evidence="3 4">DSM 44230</strain>
    </source>
</reference>
<dbReference type="EMBL" id="JACHMH010000001">
    <property type="protein sequence ID" value="MBB4676458.1"/>
    <property type="molecule type" value="Genomic_DNA"/>
</dbReference>
<dbReference type="PANTHER" id="PTHR32251">
    <property type="entry name" value="3-OXO-5-ALPHA-STEROID 4-DEHYDROGENASE"/>
    <property type="match status" value="1"/>
</dbReference>
<comment type="caution">
    <text evidence="3">The sequence shown here is derived from an EMBL/GenBank/DDBJ whole genome shotgun (WGS) entry which is preliminary data.</text>
</comment>
<dbReference type="InterPro" id="IPR010721">
    <property type="entry name" value="UstE-like"/>
</dbReference>
<dbReference type="Gene3D" id="1.20.120.1630">
    <property type="match status" value="1"/>
</dbReference>
<keyword evidence="1" id="KW-1133">Transmembrane helix</keyword>
<evidence type="ECO:0000256" key="1">
    <source>
        <dbReference type="SAM" id="Phobius"/>
    </source>
</evidence>
<evidence type="ECO:0000313" key="4">
    <source>
        <dbReference type="Proteomes" id="UP000533598"/>
    </source>
</evidence>
<keyword evidence="1" id="KW-0812">Transmembrane</keyword>
<keyword evidence="4" id="KW-1185">Reference proteome</keyword>
<feature type="domain" description="Cyclic nucleotide-binding" evidence="2">
    <location>
        <begin position="189"/>
        <end position="250"/>
    </location>
</feature>
<dbReference type="PROSITE" id="PS50042">
    <property type="entry name" value="CNMP_BINDING_3"/>
    <property type="match status" value="1"/>
</dbReference>
<organism evidence="3 4">
    <name type="scientific">Crossiella cryophila</name>
    <dbReference type="NCBI Taxonomy" id="43355"/>
    <lineage>
        <taxon>Bacteria</taxon>
        <taxon>Bacillati</taxon>
        <taxon>Actinomycetota</taxon>
        <taxon>Actinomycetes</taxon>
        <taxon>Pseudonocardiales</taxon>
        <taxon>Pseudonocardiaceae</taxon>
        <taxon>Crossiella</taxon>
    </lineage>
</organism>
<dbReference type="AlphaFoldDB" id="A0A7W7CAU5"/>
<dbReference type="PANTHER" id="PTHR32251:SF17">
    <property type="entry name" value="STEROID 5-ALPHA REDUCTASE C-TERMINAL DOMAIN-CONTAINING PROTEIN"/>
    <property type="match status" value="1"/>
</dbReference>
<protein>
    <submittedName>
        <fullName evidence="3">Steroid 5-alpha reductase family enzyme</fullName>
    </submittedName>
</protein>
<dbReference type="GO" id="GO:0016020">
    <property type="term" value="C:membrane"/>
    <property type="evidence" value="ECO:0007669"/>
    <property type="project" value="TreeGrafter"/>
</dbReference>
<evidence type="ECO:0000259" key="2">
    <source>
        <dbReference type="PROSITE" id="PS50042"/>
    </source>
</evidence>
<sequence length="262" mass="29214">MNPVLLNLLISLGALLVLLGVTFLISVTRRRYDIIDGFWGAGFAAVALVSLCLSAGHGVLWQRALITALTVVWGLRLAWHILRRNHGQPEDKRYVELMAKATGNPLAHLVKRVYLPQGAVLWFVSLPVQIGQYAQPVSTLLTVLGVAVWAIGFGFEAVGDAQLKRFKSDPGNKGQVMDSGLWRYTRHPNYFGDAAIWWGLYLLACQSWPGAATVLSPVLMTYVLTRRTGKALLERHLLVSRQGYRDYVRRTSGFFPLPPKKY</sequence>
<name>A0A7W7CAU5_9PSEU</name>
<feature type="transmembrane region" description="Helical" evidence="1">
    <location>
        <begin position="6"/>
        <end position="25"/>
    </location>
</feature>
<dbReference type="Pfam" id="PF06966">
    <property type="entry name" value="DUF1295"/>
    <property type="match status" value="1"/>
</dbReference>
<dbReference type="Proteomes" id="UP000533598">
    <property type="component" value="Unassembled WGS sequence"/>
</dbReference>